<feature type="transmembrane region" description="Helical" evidence="1">
    <location>
        <begin position="51"/>
        <end position="71"/>
    </location>
</feature>
<dbReference type="EMBL" id="REGN01003519">
    <property type="protein sequence ID" value="RNA22192.1"/>
    <property type="molecule type" value="Genomic_DNA"/>
</dbReference>
<evidence type="ECO:0000256" key="1">
    <source>
        <dbReference type="SAM" id="Phobius"/>
    </source>
</evidence>
<evidence type="ECO:0000313" key="2">
    <source>
        <dbReference type="EMBL" id="RNA22192.1"/>
    </source>
</evidence>
<keyword evidence="1" id="KW-0812">Transmembrane</keyword>
<proteinExistence type="predicted"/>
<keyword evidence="1" id="KW-1133">Transmembrane helix</keyword>
<sequence>MNLRKTGSLESISIEENKNIFLKKISLQIDLKFFSLGCNVQKNKRILQGKVILFYCFICSIIFGDALKKFFCLNFTINKNELQNIVQDPV</sequence>
<dbReference type="AlphaFoldDB" id="A0A3M7RF42"/>
<keyword evidence="1" id="KW-0472">Membrane</keyword>
<comment type="caution">
    <text evidence="2">The sequence shown here is derived from an EMBL/GenBank/DDBJ whole genome shotgun (WGS) entry which is preliminary data.</text>
</comment>
<accession>A0A3M7RF42</accession>
<keyword evidence="3" id="KW-1185">Reference proteome</keyword>
<dbReference type="Proteomes" id="UP000276133">
    <property type="component" value="Unassembled WGS sequence"/>
</dbReference>
<reference evidence="2 3" key="1">
    <citation type="journal article" date="2018" name="Sci. Rep.">
        <title>Genomic signatures of local adaptation to the degree of environmental predictability in rotifers.</title>
        <authorList>
            <person name="Franch-Gras L."/>
            <person name="Hahn C."/>
            <person name="Garcia-Roger E.M."/>
            <person name="Carmona M.J."/>
            <person name="Serra M."/>
            <person name="Gomez A."/>
        </authorList>
    </citation>
    <scope>NUCLEOTIDE SEQUENCE [LARGE SCALE GENOMIC DNA]</scope>
    <source>
        <strain evidence="2">HYR1</strain>
    </source>
</reference>
<organism evidence="2 3">
    <name type="scientific">Brachionus plicatilis</name>
    <name type="common">Marine rotifer</name>
    <name type="synonym">Brachionus muelleri</name>
    <dbReference type="NCBI Taxonomy" id="10195"/>
    <lineage>
        <taxon>Eukaryota</taxon>
        <taxon>Metazoa</taxon>
        <taxon>Spiralia</taxon>
        <taxon>Gnathifera</taxon>
        <taxon>Rotifera</taxon>
        <taxon>Eurotatoria</taxon>
        <taxon>Monogononta</taxon>
        <taxon>Pseudotrocha</taxon>
        <taxon>Ploima</taxon>
        <taxon>Brachionidae</taxon>
        <taxon>Brachionus</taxon>
    </lineage>
</organism>
<gene>
    <name evidence="2" type="ORF">BpHYR1_051447</name>
</gene>
<protein>
    <recommendedName>
        <fullName evidence="4">Transmembrane protein</fullName>
    </recommendedName>
</protein>
<evidence type="ECO:0000313" key="3">
    <source>
        <dbReference type="Proteomes" id="UP000276133"/>
    </source>
</evidence>
<evidence type="ECO:0008006" key="4">
    <source>
        <dbReference type="Google" id="ProtNLM"/>
    </source>
</evidence>
<name>A0A3M7RF42_BRAPC</name>